<evidence type="ECO:0000256" key="4">
    <source>
        <dbReference type="ARBA" id="ARBA00022475"/>
    </source>
</evidence>
<evidence type="ECO:0000259" key="14">
    <source>
        <dbReference type="Pfam" id="PF02163"/>
    </source>
</evidence>
<feature type="transmembrane region" description="Helical" evidence="13">
    <location>
        <begin position="129"/>
        <end position="153"/>
    </location>
</feature>
<dbReference type="InterPro" id="IPR044537">
    <property type="entry name" value="Rip2-like"/>
</dbReference>
<protein>
    <submittedName>
        <fullName evidence="15">Zn-dependent protease (Includes SpoIVFB)</fullName>
    </submittedName>
</protein>
<dbReference type="GO" id="GO:0046872">
    <property type="term" value="F:metal ion binding"/>
    <property type="evidence" value="ECO:0007669"/>
    <property type="project" value="UniProtKB-KW"/>
</dbReference>
<keyword evidence="9" id="KW-0862">Zinc</keyword>
<evidence type="ECO:0000256" key="1">
    <source>
        <dbReference type="ARBA" id="ARBA00001947"/>
    </source>
</evidence>
<name>A0A1G6MXA7_9ACTN</name>
<evidence type="ECO:0000256" key="13">
    <source>
        <dbReference type="SAM" id="Phobius"/>
    </source>
</evidence>
<keyword evidence="7" id="KW-0479">Metal-binding</keyword>
<comment type="subcellular location">
    <subcellularLocation>
        <location evidence="2">Cell membrane</location>
        <topology evidence="2">Multi-pass membrane protein</topology>
    </subcellularLocation>
</comment>
<dbReference type="InterPro" id="IPR008915">
    <property type="entry name" value="Peptidase_M50"/>
</dbReference>
<evidence type="ECO:0000256" key="9">
    <source>
        <dbReference type="ARBA" id="ARBA00022833"/>
    </source>
</evidence>
<reference evidence="16" key="1">
    <citation type="submission" date="2016-10" db="EMBL/GenBank/DDBJ databases">
        <authorList>
            <person name="Varghese N."/>
            <person name="Submissions S."/>
        </authorList>
    </citation>
    <scope>NUCLEOTIDE SEQUENCE [LARGE SCALE GENOMIC DNA]</scope>
    <source>
        <strain evidence="16">DSM 22619</strain>
    </source>
</reference>
<gene>
    <name evidence="15" type="ORF">SAMN04487824_12626</name>
</gene>
<organism evidence="15 16">
    <name type="scientific">Parafannyhessea umbonata</name>
    <dbReference type="NCBI Taxonomy" id="604330"/>
    <lineage>
        <taxon>Bacteria</taxon>
        <taxon>Bacillati</taxon>
        <taxon>Actinomycetota</taxon>
        <taxon>Coriobacteriia</taxon>
        <taxon>Coriobacteriales</taxon>
        <taxon>Atopobiaceae</taxon>
        <taxon>Parafannyhessea</taxon>
    </lineage>
</organism>
<dbReference type="PANTHER" id="PTHR35864:SF1">
    <property type="entry name" value="ZINC METALLOPROTEASE YWHC-RELATED"/>
    <property type="match status" value="1"/>
</dbReference>
<keyword evidence="12 13" id="KW-0472">Membrane</keyword>
<dbReference type="AlphaFoldDB" id="A0A1G6MXA7"/>
<sequence>MLSNQRIFMIVGSVALVMLSAVVHEVAHGWVAYKLGDPTAKQAGRLTLNPLAHLDPVGSVLLPLLMAWIGGPVFAFAKPVPYNPYNLRNPRRDEVLVALAGPTSNLLQALVGSLAFRLAFASWSGAADALYWVLMALQIYVYVNLTLMFFNLIPLPPLDGSKIVMPLLHGSARQSYYKIQQYSMPILLVVLYVLPSVLGFDPLGMYLDATAGNLATLMMGA</sequence>
<keyword evidence="16" id="KW-1185">Reference proteome</keyword>
<proteinExistence type="inferred from homology"/>
<dbReference type="STRING" id="604330.SAMN04489857_0922"/>
<keyword evidence="5 15" id="KW-0645">Protease</keyword>
<feature type="transmembrane region" description="Helical" evidence="13">
    <location>
        <begin position="182"/>
        <end position="200"/>
    </location>
</feature>
<comment type="similarity">
    <text evidence="3">Belongs to the peptidase M50B family.</text>
</comment>
<dbReference type="RefSeq" id="WP_090847577.1">
    <property type="nucleotide sequence ID" value="NZ_FMZL01000026.1"/>
</dbReference>
<keyword evidence="4" id="KW-1003">Cell membrane</keyword>
<evidence type="ECO:0000256" key="8">
    <source>
        <dbReference type="ARBA" id="ARBA00022801"/>
    </source>
</evidence>
<dbReference type="EMBL" id="FMZL01000026">
    <property type="protein sequence ID" value="SDC60238.1"/>
    <property type="molecule type" value="Genomic_DNA"/>
</dbReference>
<evidence type="ECO:0000313" key="15">
    <source>
        <dbReference type="EMBL" id="SDC60238.1"/>
    </source>
</evidence>
<evidence type="ECO:0000256" key="6">
    <source>
        <dbReference type="ARBA" id="ARBA00022692"/>
    </source>
</evidence>
<dbReference type="CDD" id="cd06158">
    <property type="entry name" value="S2P-M50_like_1"/>
    <property type="match status" value="1"/>
</dbReference>
<feature type="transmembrane region" description="Helical" evidence="13">
    <location>
        <begin position="96"/>
        <end position="123"/>
    </location>
</feature>
<accession>A0A1G6MXA7</accession>
<dbReference type="InterPro" id="IPR052348">
    <property type="entry name" value="Metallopeptidase_M50B"/>
</dbReference>
<dbReference type="Proteomes" id="UP000198528">
    <property type="component" value="Unassembled WGS sequence"/>
</dbReference>
<keyword evidence="11" id="KW-0482">Metalloprotease</keyword>
<dbReference type="PANTHER" id="PTHR35864">
    <property type="entry name" value="ZINC METALLOPROTEASE MJ0611-RELATED"/>
    <property type="match status" value="1"/>
</dbReference>
<comment type="cofactor">
    <cofactor evidence="1">
        <name>Zn(2+)</name>
        <dbReference type="ChEBI" id="CHEBI:29105"/>
    </cofactor>
</comment>
<evidence type="ECO:0000256" key="3">
    <source>
        <dbReference type="ARBA" id="ARBA00007931"/>
    </source>
</evidence>
<evidence type="ECO:0000256" key="11">
    <source>
        <dbReference type="ARBA" id="ARBA00023049"/>
    </source>
</evidence>
<dbReference type="GO" id="GO:0005886">
    <property type="term" value="C:plasma membrane"/>
    <property type="evidence" value="ECO:0007669"/>
    <property type="project" value="UniProtKB-SubCell"/>
</dbReference>
<dbReference type="GO" id="GO:0008237">
    <property type="term" value="F:metallopeptidase activity"/>
    <property type="evidence" value="ECO:0007669"/>
    <property type="project" value="UniProtKB-KW"/>
</dbReference>
<evidence type="ECO:0000313" key="16">
    <source>
        <dbReference type="Proteomes" id="UP000198528"/>
    </source>
</evidence>
<keyword evidence="8" id="KW-0378">Hydrolase</keyword>
<evidence type="ECO:0000256" key="12">
    <source>
        <dbReference type="ARBA" id="ARBA00023136"/>
    </source>
</evidence>
<feature type="transmembrane region" description="Helical" evidence="13">
    <location>
        <begin position="57"/>
        <end position="76"/>
    </location>
</feature>
<dbReference type="Pfam" id="PF02163">
    <property type="entry name" value="Peptidase_M50"/>
    <property type="match status" value="1"/>
</dbReference>
<feature type="transmembrane region" description="Helical" evidence="13">
    <location>
        <begin position="7"/>
        <end position="27"/>
    </location>
</feature>
<evidence type="ECO:0000256" key="7">
    <source>
        <dbReference type="ARBA" id="ARBA00022723"/>
    </source>
</evidence>
<dbReference type="GO" id="GO:0006508">
    <property type="term" value="P:proteolysis"/>
    <property type="evidence" value="ECO:0007669"/>
    <property type="project" value="UniProtKB-KW"/>
</dbReference>
<feature type="domain" description="Peptidase M50" evidence="14">
    <location>
        <begin position="133"/>
        <end position="193"/>
    </location>
</feature>
<keyword evidence="10 13" id="KW-1133">Transmembrane helix</keyword>
<evidence type="ECO:0000256" key="5">
    <source>
        <dbReference type="ARBA" id="ARBA00022670"/>
    </source>
</evidence>
<evidence type="ECO:0000256" key="2">
    <source>
        <dbReference type="ARBA" id="ARBA00004651"/>
    </source>
</evidence>
<keyword evidence="6 13" id="KW-0812">Transmembrane</keyword>
<evidence type="ECO:0000256" key="10">
    <source>
        <dbReference type="ARBA" id="ARBA00022989"/>
    </source>
</evidence>